<keyword evidence="8" id="KW-0804">Transcription</keyword>
<keyword evidence="6" id="KW-0482">Metalloprotease</keyword>
<evidence type="ECO:0000313" key="17">
    <source>
        <dbReference type="EMBL" id="CAE0407363.1"/>
    </source>
</evidence>
<dbReference type="InterPro" id="IPR009057">
    <property type="entry name" value="Homeodomain-like_sf"/>
</dbReference>
<protein>
    <submittedName>
        <fullName evidence="17">Uncharacterized protein</fullName>
    </submittedName>
</protein>
<dbReference type="Pfam" id="PF00249">
    <property type="entry name" value="Myb_DNA-binding"/>
    <property type="match status" value="1"/>
</dbReference>
<feature type="domain" description="SANT" evidence="12">
    <location>
        <begin position="233"/>
        <end position="286"/>
    </location>
</feature>
<evidence type="ECO:0000256" key="6">
    <source>
        <dbReference type="ARBA" id="ARBA00023049"/>
    </source>
</evidence>
<dbReference type="PROSITE" id="PS51294">
    <property type="entry name" value="HTH_MYB"/>
    <property type="match status" value="1"/>
</dbReference>
<dbReference type="PROSITE" id="PS50090">
    <property type="entry name" value="MYB_LIKE"/>
    <property type="match status" value="1"/>
</dbReference>
<name>A0A6S8K8Y0_9STRA</name>
<dbReference type="EMBL" id="HBIM01006089">
    <property type="protein sequence ID" value="CAE0407360.1"/>
    <property type="molecule type" value="Transcribed_RNA"/>
</dbReference>
<evidence type="ECO:0000259" key="12">
    <source>
        <dbReference type="PROSITE" id="PS51293"/>
    </source>
</evidence>
<dbReference type="CDD" id="cd00167">
    <property type="entry name" value="SANT"/>
    <property type="match status" value="1"/>
</dbReference>
<organism evidence="17">
    <name type="scientific">Amphora coffeiformis</name>
    <dbReference type="NCBI Taxonomy" id="265554"/>
    <lineage>
        <taxon>Eukaryota</taxon>
        <taxon>Sar</taxon>
        <taxon>Stramenopiles</taxon>
        <taxon>Ochrophyta</taxon>
        <taxon>Bacillariophyta</taxon>
        <taxon>Bacillariophyceae</taxon>
        <taxon>Bacillariophycidae</taxon>
        <taxon>Thalassiophysales</taxon>
        <taxon>Catenulaceae</taxon>
        <taxon>Amphora</taxon>
    </lineage>
</organism>
<dbReference type="InterPro" id="IPR001005">
    <property type="entry name" value="SANT/Myb"/>
</dbReference>
<dbReference type="InterPro" id="IPR017930">
    <property type="entry name" value="Myb_dom"/>
</dbReference>
<feature type="compositionally biased region" description="Polar residues" evidence="10">
    <location>
        <begin position="188"/>
        <end position="198"/>
    </location>
</feature>
<dbReference type="FunFam" id="1.10.10.60:FF:000151">
    <property type="entry name" value="histone H2A deubiquitinase MYSM1 isoform X2"/>
    <property type="match status" value="1"/>
</dbReference>
<evidence type="ECO:0000256" key="1">
    <source>
        <dbReference type="ARBA" id="ARBA00022670"/>
    </source>
</evidence>
<feature type="compositionally biased region" description="Low complexity" evidence="10">
    <location>
        <begin position="203"/>
        <end position="213"/>
    </location>
</feature>
<evidence type="ECO:0000256" key="9">
    <source>
        <dbReference type="ARBA" id="ARBA00023242"/>
    </source>
</evidence>
<dbReference type="NCBIfam" id="TIGR01557">
    <property type="entry name" value="myb_SHAQKYF"/>
    <property type="match status" value="1"/>
</dbReference>
<reference evidence="17" key="1">
    <citation type="submission" date="2021-01" db="EMBL/GenBank/DDBJ databases">
        <authorList>
            <person name="Corre E."/>
            <person name="Pelletier E."/>
            <person name="Niang G."/>
            <person name="Scheremetjew M."/>
            <person name="Finn R."/>
            <person name="Kale V."/>
            <person name="Holt S."/>
            <person name="Cochrane G."/>
            <person name="Meng A."/>
            <person name="Brown T."/>
            <person name="Cohen L."/>
        </authorList>
    </citation>
    <scope>NUCLEOTIDE SEQUENCE</scope>
    <source>
        <strain evidence="17">CCMP127</strain>
    </source>
</reference>
<keyword evidence="5" id="KW-0805">Transcription regulation</keyword>
<evidence type="ECO:0000313" key="15">
    <source>
        <dbReference type="EMBL" id="CAE0407361.1"/>
    </source>
</evidence>
<feature type="compositionally biased region" description="Polar residues" evidence="10">
    <location>
        <begin position="226"/>
        <end position="237"/>
    </location>
</feature>
<dbReference type="EMBL" id="HBIM01006092">
    <property type="protein sequence ID" value="CAE0407363.1"/>
    <property type="molecule type" value="Transcribed_RNA"/>
</dbReference>
<dbReference type="GO" id="GO:0006508">
    <property type="term" value="P:proteolysis"/>
    <property type="evidence" value="ECO:0007669"/>
    <property type="project" value="UniProtKB-KW"/>
</dbReference>
<feature type="region of interest" description="Disordered" evidence="10">
    <location>
        <begin position="416"/>
        <end position="453"/>
    </location>
</feature>
<dbReference type="AlphaFoldDB" id="A0A6S8K8Y0"/>
<evidence type="ECO:0000256" key="5">
    <source>
        <dbReference type="ARBA" id="ARBA00023015"/>
    </source>
</evidence>
<evidence type="ECO:0000256" key="4">
    <source>
        <dbReference type="ARBA" id="ARBA00022833"/>
    </source>
</evidence>
<dbReference type="EMBL" id="HBIM01006090">
    <property type="protein sequence ID" value="CAE0407361.1"/>
    <property type="molecule type" value="Transcribed_RNA"/>
</dbReference>
<feature type="region of interest" description="Disordered" evidence="10">
    <location>
        <begin position="177"/>
        <end position="239"/>
    </location>
</feature>
<feature type="compositionally biased region" description="Basic and acidic residues" evidence="10">
    <location>
        <begin position="53"/>
        <end position="66"/>
    </location>
</feature>
<dbReference type="PROSITE" id="PS51293">
    <property type="entry name" value="SANT"/>
    <property type="match status" value="1"/>
</dbReference>
<keyword evidence="4" id="KW-0862">Zinc</keyword>
<evidence type="ECO:0000256" key="3">
    <source>
        <dbReference type="ARBA" id="ARBA00022801"/>
    </source>
</evidence>
<dbReference type="GO" id="GO:0008237">
    <property type="term" value="F:metallopeptidase activity"/>
    <property type="evidence" value="ECO:0007669"/>
    <property type="project" value="UniProtKB-KW"/>
</dbReference>
<keyword evidence="2" id="KW-0479">Metal-binding</keyword>
<evidence type="ECO:0000313" key="16">
    <source>
        <dbReference type="EMBL" id="CAE0407362.1"/>
    </source>
</evidence>
<accession>A0A6S8K8Y0</accession>
<dbReference type="InterPro" id="IPR006447">
    <property type="entry name" value="Myb_dom_plants"/>
</dbReference>
<dbReference type="GO" id="GO:0046872">
    <property type="term" value="F:metal ion binding"/>
    <property type="evidence" value="ECO:0007669"/>
    <property type="project" value="UniProtKB-KW"/>
</dbReference>
<keyword evidence="1" id="KW-0645">Protease</keyword>
<feature type="region of interest" description="Disordered" evidence="10">
    <location>
        <begin position="363"/>
        <end position="382"/>
    </location>
</feature>
<feature type="region of interest" description="Disordered" evidence="10">
    <location>
        <begin position="45"/>
        <end position="70"/>
    </location>
</feature>
<feature type="compositionally biased region" description="Low complexity" evidence="10">
    <location>
        <begin position="369"/>
        <end position="378"/>
    </location>
</feature>
<evidence type="ECO:0000256" key="8">
    <source>
        <dbReference type="ARBA" id="ARBA00023163"/>
    </source>
</evidence>
<keyword evidence="9" id="KW-0539">Nucleus</keyword>
<sequence>MGSNQPHQRLRIETGLLEMTMNDASSSSSASLEQGLQDIMLTDSADRVGGGATEEHASFDTTEEAKSTTPRFAAPLAACSTARSTQNSSSDMVATASCTISTIVKTEGFVPPPKHAVSFFADSSPPSPTKEQGQPVDAFHAGTISIQSHLFDNTITSDCASGQGEEEEALEEITPGIADKDQDPPSFHPSQNISSSEPFLNMSVSTTPSSSPSEAATKKKQRKSNKNSPKDGQSTGRWTDEEHQAFLRGLHTYGREWKKVASHIPTRSSAQVRSHAQKYFAKLQKDEESWVGHFAGASAEAAGLVCNAVSHEDASGTGMEGMNHVSSSVQANVARIIAHPENAEREVEDTLRQLRARYEALQRRLEQTSSSSPANPDSPNRKRRIVTQPIIPHDDQSSTTSLSSLQNEELIALSVLRGGLPRGDASVGASELSEENMETDDSTGSVSKRAKRD</sequence>
<evidence type="ECO:0000256" key="10">
    <source>
        <dbReference type="SAM" id="MobiDB-lite"/>
    </source>
</evidence>
<gene>
    <name evidence="14" type="ORF">ACOF00016_LOCUS5187</name>
    <name evidence="15" type="ORF">ACOF00016_LOCUS5188</name>
    <name evidence="16" type="ORF">ACOF00016_LOCUS5189</name>
    <name evidence="17" type="ORF">ACOF00016_LOCUS5190</name>
</gene>
<keyword evidence="3" id="KW-0378">Hydrolase</keyword>
<evidence type="ECO:0000313" key="14">
    <source>
        <dbReference type="EMBL" id="CAE0407360.1"/>
    </source>
</evidence>
<feature type="compositionally biased region" description="Acidic residues" evidence="10">
    <location>
        <begin position="432"/>
        <end position="441"/>
    </location>
</feature>
<dbReference type="SUPFAM" id="SSF46689">
    <property type="entry name" value="Homeodomain-like"/>
    <property type="match status" value="1"/>
</dbReference>
<feature type="domain" description="HTH myb-type" evidence="13">
    <location>
        <begin position="230"/>
        <end position="284"/>
    </location>
</feature>
<dbReference type="PANTHER" id="PTHR12802">
    <property type="entry name" value="SWI/SNF COMPLEX-RELATED"/>
    <property type="match status" value="1"/>
</dbReference>
<evidence type="ECO:0000259" key="11">
    <source>
        <dbReference type="PROSITE" id="PS50090"/>
    </source>
</evidence>
<dbReference type="GO" id="GO:0003677">
    <property type="term" value="F:DNA binding"/>
    <property type="evidence" value="ECO:0007669"/>
    <property type="project" value="UniProtKB-KW"/>
</dbReference>
<keyword evidence="7" id="KW-0238">DNA-binding</keyword>
<feature type="domain" description="Myb-like" evidence="11">
    <location>
        <begin position="230"/>
        <end position="280"/>
    </location>
</feature>
<dbReference type="Gene3D" id="1.10.10.60">
    <property type="entry name" value="Homeodomain-like"/>
    <property type="match status" value="1"/>
</dbReference>
<evidence type="ECO:0000259" key="13">
    <source>
        <dbReference type="PROSITE" id="PS51294"/>
    </source>
</evidence>
<evidence type="ECO:0000256" key="2">
    <source>
        <dbReference type="ARBA" id="ARBA00022723"/>
    </source>
</evidence>
<evidence type="ECO:0000256" key="7">
    <source>
        <dbReference type="ARBA" id="ARBA00023125"/>
    </source>
</evidence>
<dbReference type="SMART" id="SM00717">
    <property type="entry name" value="SANT"/>
    <property type="match status" value="1"/>
</dbReference>
<dbReference type="EMBL" id="HBIM01006091">
    <property type="protein sequence ID" value="CAE0407362.1"/>
    <property type="molecule type" value="Transcribed_RNA"/>
</dbReference>
<dbReference type="InterPro" id="IPR017884">
    <property type="entry name" value="SANT_dom"/>
</dbReference>
<proteinExistence type="predicted"/>